<evidence type="ECO:0000313" key="2">
    <source>
        <dbReference type="Proteomes" id="UP001213799"/>
    </source>
</evidence>
<proteinExistence type="predicted"/>
<gene>
    <name evidence="1" type="ORF">N7537_012259</name>
</gene>
<organism evidence="1 2">
    <name type="scientific">Penicillium hordei</name>
    <dbReference type="NCBI Taxonomy" id="40994"/>
    <lineage>
        <taxon>Eukaryota</taxon>
        <taxon>Fungi</taxon>
        <taxon>Dikarya</taxon>
        <taxon>Ascomycota</taxon>
        <taxon>Pezizomycotina</taxon>
        <taxon>Eurotiomycetes</taxon>
        <taxon>Eurotiomycetidae</taxon>
        <taxon>Eurotiales</taxon>
        <taxon>Aspergillaceae</taxon>
        <taxon>Penicillium</taxon>
    </lineage>
</organism>
<sequence length="246" mass="28411">MAYNYKQNNDDYSTFIATSGWSMLTPIGPKWTVQEQLKIRNNLEPQQIDIVLFSHAHFDHCWPRQGISDRAPQSTAILVISGTQAQYLMVDGRFIDLQKMTERWQTLNGPWASFGLFKSAMDLYGDGSRVYSWKPMRRCKTRMRRVGPARERLLPFKLGSSKADTLNLSNSALKRRIIDGISDFAVVPLPDGKTYCLQDNLEATRETVAALGVMEKDYEVHIALAHDTQWMRMVRIEHSWECWMMK</sequence>
<dbReference type="AlphaFoldDB" id="A0AAD6DNQ6"/>
<protein>
    <recommendedName>
        <fullName evidence="3">Metallo-beta-lactamase domain-containing protein</fullName>
    </recommendedName>
</protein>
<dbReference type="SUPFAM" id="SSF56281">
    <property type="entry name" value="Metallo-hydrolase/oxidoreductase"/>
    <property type="match status" value="1"/>
</dbReference>
<reference evidence="1" key="1">
    <citation type="journal article" date="2023" name="IMA Fungus">
        <title>Comparative genomic study of the Penicillium genus elucidates a diverse pangenome and 15 lateral gene transfer events.</title>
        <authorList>
            <person name="Petersen C."/>
            <person name="Sorensen T."/>
            <person name="Nielsen M.R."/>
            <person name="Sondergaard T.E."/>
            <person name="Sorensen J.L."/>
            <person name="Fitzpatrick D.A."/>
            <person name="Frisvad J.C."/>
            <person name="Nielsen K.L."/>
        </authorList>
    </citation>
    <scope>NUCLEOTIDE SEQUENCE</scope>
    <source>
        <strain evidence="1">IBT 12815</strain>
    </source>
</reference>
<dbReference type="RefSeq" id="XP_056748600.1">
    <property type="nucleotide sequence ID" value="XM_056903313.1"/>
</dbReference>
<keyword evidence="2" id="KW-1185">Reference proteome</keyword>
<evidence type="ECO:0008006" key="3">
    <source>
        <dbReference type="Google" id="ProtNLM"/>
    </source>
</evidence>
<dbReference type="InterPro" id="IPR036866">
    <property type="entry name" value="RibonucZ/Hydroxyglut_hydro"/>
</dbReference>
<dbReference type="Gene3D" id="3.60.15.10">
    <property type="entry name" value="Ribonuclease Z/Hydroxyacylglutathione hydrolase-like"/>
    <property type="match status" value="1"/>
</dbReference>
<reference evidence="1" key="2">
    <citation type="submission" date="2023-01" db="EMBL/GenBank/DDBJ databases">
        <authorList>
            <person name="Petersen C."/>
        </authorList>
    </citation>
    <scope>NUCLEOTIDE SEQUENCE</scope>
    <source>
        <strain evidence="1">IBT 12815</strain>
    </source>
</reference>
<comment type="caution">
    <text evidence="1">The sequence shown here is derived from an EMBL/GenBank/DDBJ whole genome shotgun (WGS) entry which is preliminary data.</text>
</comment>
<dbReference type="GeneID" id="81593555"/>
<accession>A0AAD6DNQ6</accession>
<evidence type="ECO:0000313" key="1">
    <source>
        <dbReference type="EMBL" id="KAJ5589581.1"/>
    </source>
</evidence>
<dbReference type="Proteomes" id="UP001213799">
    <property type="component" value="Unassembled WGS sequence"/>
</dbReference>
<name>A0AAD6DNQ6_9EURO</name>
<dbReference type="EMBL" id="JAQJAE010000006">
    <property type="protein sequence ID" value="KAJ5589581.1"/>
    <property type="molecule type" value="Genomic_DNA"/>
</dbReference>